<protein>
    <recommendedName>
        <fullName evidence="8">PNPLA domain-containing protein</fullName>
    </recommendedName>
</protein>
<keyword evidence="1 6" id="KW-0378">Hydrolase</keyword>
<keyword evidence="2" id="KW-0611">Plant defense</keyword>
<evidence type="ECO:0000259" key="8">
    <source>
        <dbReference type="PROSITE" id="PS51635"/>
    </source>
</evidence>
<sequence>MDESGEASVGAFRIGPSTLLGRGVALRVLLFSSLWRLRARAYAAISRVRSTTVPAVASWLHLRNTHGVLLMVVLFALFLRKLSGARSRAALARRRRLCEKAMRHAGTYEEWARAAKVLDKMSEQVNEADFYDEELIRSRLEELQRRREDGSLRDVVFCMRGDLVRNLGNMCNPELHKGRLEVPKLIKEYIDEVSTQLKMVCESDTDELLLEEKLAFVQETRHAFGRTALLLSGGASLGSFHVGVVKTLVEHRLLPRIIAGSSVGSIICSIVATRTWPEIESFFTDSLQTLQFFDRIGGIFAVMRRVTTYGALHDISQMQRLLRDLTSNLTFQEAYDMTGRVLGITVCSPRKNEPPRCLNYLTAPHVVIWSAVTASCAFPGLFEAQELMAKDRFGNIVPFHAPFSTDPEQGPGASKRRWRDGSLEMDLPMMRLKELFNVNHFIVSQTNPHISPLLRIKELFRAYGGRFAGKLARLAEMEVKYRCNQILELGLPMGGLAKLFAQDWEGDVTMVMPATVVQYLKIIQNPTYAELQMAANQGRRCTWEKISAIRANCAIELALDESIAVLNHKRRLKRSIERTTAASQGQHVRLKTPRRVPSWSCISRENSSESLSEEISAVATSSTQQGAVLVVGTPNSSHHIRRNSLDGSESESETIDLNSWTRSGGPLMRTASADKFISYIQNLEIDTDFSRPCTVEGETTGILLESTFPNDPPQNNSSRVTAPDRCTEASETESCNTVNARVSQASSPTSIAVSEGDLLQPESTTNGILLNIVKRDAVHARQDSVTELAESSLAETYVEPCDAISGSDSAEDNKEAADSSNPSLDNADFVTSHQSSADD</sequence>
<evidence type="ECO:0000256" key="1">
    <source>
        <dbReference type="ARBA" id="ARBA00022801"/>
    </source>
</evidence>
<dbReference type="InterPro" id="IPR050301">
    <property type="entry name" value="NTE"/>
</dbReference>
<name>A0ABC8YMC7_9POAL</name>
<proteinExistence type="predicted"/>
<feature type="compositionally biased region" description="Polar residues" evidence="7">
    <location>
        <begin position="707"/>
        <end position="720"/>
    </location>
</feature>
<dbReference type="GO" id="GO:0016042">
    <property type="term" value="P:lipid catabolic process"/>
    <property type="evidence" value="ECO:0007669"/>
    <property type="project" value="UniProtKB-UniRule"/>
</dbReference>
<dbReference type="CDD" id="cd07231">
    <property type="entry name" value="Pat_SDP1-like"/>
    <property type="match status" value="1"/>
</dbReference>
<feature type="active site" description="Nucleophile" evidence="6">
    <location>
        <position position="262"/>
    </location>
</feature>
<evidence type="ECO:0000256" key="7">
    <source>
        <dbReference type="SAM" id="MobiDB-lite"/>
    </source>
</evidence>
<feature type="domain" description="PNPLA" evidence="8">
    <location>
        <begin position="229"/>
        <end position="433"/>
    </location>
</feature>
<dbReference type="PANTHER" id="PTHR14226:SF30">
    <property type="entry name" value="OS03G0810900 PROTEIN"/>
    <property type="match status" value="1"/>
</dbReference>
<comment type="caution">
    <text evidence="6">Lacks conserved residue(s) required for the propagation of feature annotation.</text>
</comment>
<accession>A0ABC8YMC7</accession>
<dbReference type="GO" id="GO:0004806">
    <property type="term" value="F:triacylglycerol lipase activity"/>
    <property type="evidence" value="ECO:0007669"/>
    <property type="project" value="UniProtKB-ARBA"/>
</dbReference>
<feature type="region of interest" description="Disordered" evidence="7">
    <location>
        <begin position="802"/>
        <end position="839"/>
    </location>
</feature>
<feature type="compositionally biased region" description="Polar residues" evidence="7">
    <location>
        <begin position="732"/>
        <end position="752"/>
    </location>
</feature>
<keyword evidence="3 6" id="KW-0442">Lipid degradation</keyword>
<dbReference type="AlphaFoldDB" id="A0ABC8YMC7"/>
<evidence type="ECO:0000256" key="6">
    <source>
        <dbReference type="PROSITE-ProRule" id="PRU01161"/>
    </source>
</evidence>
<dbReference type="Pfam" id="PF01734">
    <property type="entry name" value="Patatin"/>
    <property type="match status" value="1"/>
</dbReference>
<evidence type="ECO:0000313" key="10">
    <source>
        <dbReference type="Proteomes" id="UP001497457"/>
    </source>
</evidence>
<keyword evidence="4 6" id="KW-0443">Lipid metabolism</keyword>
<dbReference type="Pfam" id="PF11815">
    <property type="entry name" value="DUF3336"/>
    <property type="match status" value="1"/>
</dbReference>
<comment type="function">
    <text evidence="5">Possesses non-specific lipolytic acyl hydrolase (LAH) activity. Hydrolyzes phospholipids as well as galactolipids. May play a role in disease resistance.</text>
</comment>
<dbReference type="InterPro" id="IPR021771">
    <property type="entry name" value="Triacylglycerol_lipase_N"/>
</dbReference>
<organism evidence="9 10">
    <name type="scientific">Urochloa decumbens</name>
    <dbReference type="NCBI Taxonomy" id="240449"/>
    <lineage>
        <taxon>Eukaryota</taxon>
        <taxon>Viridiplantae</taxon>
        <taxon>Streptophyta</taxon>
        <taxon>Embryophyta</taxon>
        <taxon>Tracheophyta</taxon>
        <taxon>Spermatophyta</taxon>
        <taxon>Magnoliopsida</taxon>
        <taxon>Liliopsida</taxon>
        <taxon>Poales</taxon>
        <taxon>Poaceae</taxon>
        <taxon>PACMAD clade</taxon>
        <taxon>Panicoideae</taxon>
        <taxon>Panicodae</taxon>
        <taxon>Paniceae</taxon>
        <taxon>Melinidinae</taxon>
        <taxon>Urochloa</taxon>
    </lineage>
</organism>
<keyword evidence="10" id="KW-1185">Reference proteome</keyword>
<feature type="region of interest" description="Disordered" evidence="7">
    <location>
        <begin position="705"/>
        <end position="724"/>
    </location>
</feature>
<dbReference type="PANTHER" id="PTHR14226">
    <property type="entry name" value="NEUROPATHY TARGET ESTERASE/SWISS CHEESE D.MELANOGASTER"/>
    <property type="match status" value="1"/>
</dbReference>
<evidence type="ECO:0000256" key="3">
    <source>
        <dbReference type="ARBA" id="ARBA00022963"/>
    </source>
</evidence>
<feature type="short sequence motif" description="GXSXG" evidence="6">
    <location>
        <begin position="260"/>
        <end position="264"/>
    </location>
</feature>
<dbReference type="Proteomes" id="UP001497457">
    <property type="component" value="Chromosome 16b"/>
</dbReference>
<feature type="active site" description="Proton acceptor" evidence="6">
    <location>
        <position position="420"/>
    </location>
</feature>
<dbReference type="Gene3D" id="3.40.1090.10">
    <property type="entry name" value="Cytosolic phospholipase A2 catalytic domain"/>
    <property type="match status" value="2"/>
</dbReference>
<evidence type="ECO:0000313" key="9">
    <source>
        <dbReference type="EMBL" id="CAL4945040.1"/>
    </source>
</evidence>
<reference evidence="9" key="1">
    <citation type="submission" date="2024-10" db="EMBL/GenBank/DDBJ databases">
        <authorList>
            <person name="Ryan C."/>
        </authorList>
    </citation>
    <scope>NUCLEOTIDE SEQUENCE [LARGE SCALE GENOMIC DNA]</scope>
</reference>
<dbReference type="InterPro" id="IPR002641">
    <property type="entry name" value="PNPLA_dom"/>
</dbReference>
<evidence type="ECO:0000256" key="4">
    <source>
        <dbReference type="ARBA" id="ARBA00023098"/>
    </source>
</evidence>
<feature type="region of interest" description="Disordered" evidence="7">
    <location>
        <begin position="730"/>
        <end position="758"/>
    </location>
</feature>
<dbReference type="EMBL" id="OZ075126">
    <property type="protein sequence ID" value="CAL4945040.1"/>
    <property type="molecule type" value="Genomic_DNA"/>
</dbReference>
<dbReference type="InterPro" id="IPR016035">
    <property type="entry name" value="Acyl_Trfase/lysoPLipase"/>
</dbReference>
<dbReference type="SUPFAM" id="SSF52151">
    <property type="entry name" value="FabD/lysophospholipase-like"/>
    <property type="match status" value="1"/>
</dbReference>
<dbReference type="PROSITE" id="PS51635">
    <property type="entry name" value="PNPLA"/>
    <property type="match status" value="1"/>
</dbReference>
<gene>
    <name evidence="9" type="ORF">URODEC1_LOCUS35207</name>
</gene>
<evidence type="ECO:0000256" key="5">
    <source>
        <dbReference type="ARBA" id="ARBA00025642"/>
    </source>
</evidence>
<feature type="compositionally biased region" description="Polar residues" evidence="7">
    <location>
        <begin position="818"/>
        <end position="839"/>
    </location>
</feature>
<dbReference type="GO" id="GO:0006952">
    <property type="term" value="P:defense response"/>
    <property type="evidence" value="ECO:0007669"/>
    <property type="project" value="UniProtKB-KW"/>
</dbReference>
<evidence type="ECO:0000256" key="2">
    <source>
        <dbReference type="ARBA" id="ARBA00022821"/>
    </source>
</evidence>